<organism evidence="8 9">
    <name type="scientific">Streptomyces lunaelactis</name>
    <dbReference type="NCBI Taxonomy" id="1535768"/>
    <lineage>
        <taxon>Bacteria</taxon>
        <taxon>Bacillati</taxon>
        <taxon>Actinomycetota</taxon>
        <taxon>Actinomycetes</taxon>
        <taxon>Kitasatosporales</taxon>
        <taxon>Streptomycetaceae</taxon>
        <taxon>Streptomyces</taxon>
    </lineage>
</organism>
<dbReference type="RefSeq" id="WP_108152933.1">
    <property type="nucleotide sequence ID" value="NZ_CP026304.1"/>
</dbReference>
<proteinExistence type="predicted"/>
<dbReference type="Pfam" id="PF00069">
    <property type="entry name" value="Pkinase"/>
    <property type="match status" value="1"/>
</dbReference>
<dbReference type="GeneID" id="55659289"/>
<dbReference type="PROSITE" id="PS50011">
    <property type="entry name" value="PROTEIN_KINASE_DOM"/>
    <property type="match status" value="1"/>
</dbReference>
<dbReference type="PANTHER" id="PTHR43289:SF34">
    <property type="entry name" value="SERINE_THREONINE-PROTEIN KINASE YBDM-RELATED"/>
    <property type="match status" value="1"/>
</dbReference>
<keyword evidence="1" id="KW-0808">Transferase</keyword>
<reference evidence="8 9" key="1">
    <citation type="submission" date="2018-01" db="EMBL/GenBank/DDBJ databases">
        <title>Complete genome sequence of Streptomyces lunaelactis MM109T, a Ferroverdin A producer isolated from cave moonmilk deposits.</title>
        <authorList>
            <person name="Naome A."/>
            <person name="Martinet L."/>
            <person name="Maciejewska M."/>
            <person name="Anderssen S."/>
            <person name="Adam D."/>
            <person name="Tenconi E."/>
            <person name="Deflandre B."/>
            <person name="Arguelles-Arias A."/>
            <person name="Calusinska M."/>
            <person name="Copieters W."/>
            <person name="Karim L."/>
            <person name="Hanikenne M."/>
            <person name="Baurain D."/>
            <person name="van Wezel G."/>
            <person name="Smargiasso N."/>
            <person name="de Pauw E."/>
            <person name="Delfosse P."/>
            <person name="Rigali S."/>
        </authorList>
    </citation>
    <scope>NUCLEOTIDE SEQUENCE [LARGE SCALE GENOMIC DNA]</scope>
    <source>
        <strain evidence="8 9">MM109</strain>
    </source>
</reference>
<feature type="binding site" evidence="5">
    <location>
        <position position="44"/>
    </location>
    <ligand>
        <name>ATP</name>
        <dbReference type="ChEBI" id="CHEBI:30616"/>
    </ligand>
</feature>
<keyword evidence="2 5" id="KW-0547">Nucleotide-binding</keyword>
<dbReference type="Gene3D" id="3.30.200.20">
    <property type="entry name" value="Phosphorylase Kinase, domain 1"/>
    <property type="match status" value="1"/>
</dbReference>
<dbReference type="InterPro" id="IPR011009">
    <property type="entry name" value="Kinase-like_dom_sf"/>
</dbReference>
<dbReference type="InterPro" id="IPR018391">
    <property type="entry name" value="PQQ_b-propeller_rpt"/>
</dbReference>
<dbReference type="CDD" id="cd14014">
    <property type="entry name" value="STKc_PknB_like"/>
    <property type="match status" value="1"/>
</dbReference>
<evidence type="ECO:0000256" key="6">
    <source>
        <dbReference type="SAM" id="MobiDB-lite"/>
    </source>
</evidence>
<dbReference type="SMART" id="SM00220">
    <property type="entry name" value="S_TKc"/>
    <property type="match status" value="1"/>
</dbReference>
<evidence type="ECO:0000256" key="2">
    <source>
        <dbReference type="ARBA" id="ARBA00022741"/>
    </source>
</evidence>
<dbReference type="InterPro" id="IPR017441">
    <property type="entry name" value="Protein_kinase_ATP_BS"/>
</dbReference>
<dbReference type="InterPro" id="IPR000719">
    <property type="entry name" value="Prot_kinase_dom"/>
</dbReference>
<dbReference type="GO" id="GO:0005524">
    <property type="term" value="F:ATP binding"/>
    <property type="evidence" value="ECO:0007669"/>
    <property type="project" value="UniProtKB-UniRule"/>
</dbReference>
<dbReference type="InterPro" id="IPR015943">
    <property type="entry name" value="WD40/YVTN_repeat-like_dom_sf"/>
</dbReference>
<evidence type="ECO:0000313" key="9">
    <source>
        <dbReference type="Proteomes" id="UP000244201"/>
    </source>
</evidence>
<dbReference type="Gene3D" id="2.130.10.10">
    <property type="entry name" value="YVTN repeat-like/Quinoprotein amine dehydrogenase"/>
    <property type="match status" value="1"/>
</dbReference>
<dbReference type="OrthoDB" id="9762169at2"/>
<dbReference type="GO" id="GO:0004674">
    <property type="term" value="F:protein serine/threonine kinase activity"/>
    <property type="evidence" value="ECO:0007669"/>
    <property type="project" value="TreeGrafter"/>
</dbReference>
<gene>
    <name evidence="8" type="ORF">SLUN_28985</name>
</gene>
<dbReference type="SUPFAM" id="SSF50998">
    <property type="entry name" value="Quinoprotein alcohol dehydrogenase-like"/>
    <property type="match status" value="1"/>
</dbReference>
<dbReference type="SUPFAM" id="SSF56112">
    <property type="entry name" value="Protein kinase-like (PK-like)"/>
    <property type="match status" value="1"/>
</dbReference>
<evidence type="ECO:0000313" key="8">
    <source>
        <dbReference type="EMBL" id="AVZ75643.1"/>
    </source>
</evidence>
<dbReference type="InterPro" id="IPR002372">
    <property type="entry name" value="PQQ_rpt_dom"/>
</dbReference>
<keyword evidence="4 5" id="KW-0067">ATP-binding</keyword>
<keyword evidence="3" id="KW-0418">Kinase</keyword>
<evidence type="ECO:0000259" key="7">
    <source>
        <dbReference type="PROSITE" id="PS50011"/>
    </source>
</evidence>
<keyword evidence="9" id="KW-1185">Reference proteome</keyword>
<dbReference type="Proteomes" id="UP000244201">
    <property type="component" value="Chromosome"/>
</dbReference>
<evidence type="ECO:0000256" key="4">
    <source>
        <dbReference type="ARBA" id="ARBA00022840"/>
    </source>
</evidence>
<dbReference type="Pfam" id="PF13360">
    <property type="entry name" value="PQQ_2"/>
    <property type="match status" value="1"/>
</dbReference>
<name>A0A2R4T933_9ACTN</name>
<dbReference type="InterPro" id="IPR011047">
    <property type="entry name" value="Quinoprotein_ADH-like_sf"/>
</dbReference>
<dbReference type="Gene3D" id="1.10.510.10">
    <property type="entry name" value="Transferase(Phosphotransferase) domain 1"/>
    <property type="match status" value="1"/>
</dbReference>
<evidence type="ECO:0000256" key="1">
    <source>
        <dbReference type="ARBA" id="ARBA00022679"/>
    </source>
</evidence>
<dbReference type="PANTHER" id="PTHR43289">
    <property type="entry name" value="MITOGEN-ACTIVATED PROTEIN KINASE KINASE KINASE 20-RELATED"/>
    <property type="match status" value="1"/>
</dbReference>
<sequence length="731" mass="77556">MFSPLTHDDPHELGAYRVMARLGSGGMGTVYLARAASGRTVALKTMHARIAADSAFRTRFRLEVDAARVIGPIHGARVFDADPLAETPWMATEYVLGPPLDDAIALSGPLPEPAVRVLGVLLCAALAQLHDSDVVHRDLKPSNIMLTVDGPKVIDFGIARAMGDDRLTRTGAAAGTPAFMSPEQATGQDHTSAGDVFALAGVLTYAATGHGPFGTGQPADLLYRVRYADPDLTGVPESLAAVLAHCLHKDPADRPTTAELAAQLSTDTTTFARHLPESLLTETGRRAASVWRAQPHRLLPPVDTSPQAPTTPMSPALSRRKLLTVGGGSVLGVAAAGTGAWAWLGPQNGRDNGKGAGGSKPKPATSRTTANPDMDWQVPISTSKATIVPPAPLDIGGIAIADDKGVRVLDPADGGIRIAALSKAPAHQCVTDGYHLHTCEPPSASAGPLSIRSVDISRGKLDPAAVEYQDFNGELQGTQLLCASEDALYLAAGQGKQSGEGIGFSGDQSWFLLAINTKTNKIIWRQPLPRRPESSRRLHFLAAHATDRYLVLQRETSGGKVKLSVRDSRTGNLRWEQPMAVSEPDDVRGVLAVAYDTVYPAAGALRALNLSDGKEAWNFGRSRRTGPPAVNDFVFAVEEGLGLVALDPLSGELKWEEKGGHGADADLITPPIAFYRFVYSNSPGQLRIINAETGEFRKAYKATGDRFFAYMGIPEKVVAVGADFMAAYPVQ</sequence>
<dbReference type="SMART" id="SM00564">
    <property type="entry name" value="PQQ"/>
    <property type="match status" value="4"/>
</dbReference>
<accession>A0A2R4T933</accession>
<feature type="domain" description="Protein kinase" evidence="7">
    <location>
        <begin position="16"/>
        <end position="271"/>
    </location>
</feature>
<dbReference type="AlphaFoldDB" id="A0A2R4T933"/>
<dbReference type="PROSITE" id="PS00108">
    <property type="entry name" value="PROTEIN_KINASE_ST"/>
    <property type="match status" value="1"/>
</dbReference>
<evidence type="ECO:0000256" key="5">
    <source>
        <dbReference type="PROSITE-ProRule" id="PRU10141"/>
    </source>
</evidence>
<evidence type="ECO:0000256" key="3">
    <source>
        <dbReference type="ARBA" id="ARBA00022777"/>
    </source>
</evidence>
<dbReference type="KEGG" id="slk:SLUN_28985"/>
<feature type="region of interest" description="Disordered" evidence="6">
    <location>
        <begin position="344"/>
        <end position="375"/>
    </location>
</feature>
<dbReference type="EMBL" id="CP026304">
    <property type="protein sequence ID" value="AVZ75643.1"/>
    <property type="molecule type" value="Genomic_DNA"/>
</dbReference>
<protein>
    <recommendedName>
        <fullName evidence="7">Protein kinase domain-containing protein</fullName>
    </recommendedName>
</protein>
<dbReference type="InterPro" id="IPR008271">
    <property type="entry name" value="Ser/Thr_kinase_AS"/>
</dbReference>
<dbReference type="PROSITE" id="PS00107">
    <property type="entry name" value="PROTEIN_KINASE_ATP"/>
    <property type="match status" value="1"/>
</dbReference>